<keyword evidence="7" id="KW-1185">Reference proteome</keyword>
<feature type="compositionally biased region" description="Acidic residues" evidence="5">
    <location>
        <begin position="607"/>
        <end position="626"/>
    </location>
</feature>
<evidence type="ECO:0008006" key="8">
    <source>
        <dbReference type="Google" id="ProtNLM"/>
    </source>
</evidence>
<dbReference type="GO" id="GO:0043565">
    <property type="term" value="F:sequence-specific DNA binding"/>
    <property type="evidence" value="ECO:0007669"/>
    <property type="project" value="TreeGrafter"/>
</dbReference>
<evidence type="ECO:0000256" key="5">
    <source>
        <dbReference type="SAM" id="MobiDB-lite"/>
    </source>
</evidence>
<dbReference type="InterPro" id="IPR007015">
    <property type="entry name" value="DNA_pol_V/MYBBP1A"/>
</dbReference>
<name>A0A8R1DQY7_CAEJA</name>
<dbReference type="SUPFAM" id="SSF48371">
    <property type="entry name" value="ARM repeat"/>
    <property type="match status" value="1"/>
</dbReference>
<dbReference type="GO" id="GO:0005730">
    <property type="term" value="C:nucleolus"/>
    <property type="evidence" value="ECO:0007669"/>
    <property type="project" value="InterPro"/>
</dbReference>
<proteinExistence type="inferred from homology"/>
<evidence type="ECO:0000256" key="2">
    <source>
        <dbReference type="ARBA" id="ARBA00006809"/>
    </source>
</evidence>
<reference evidence="7" key="1">
    <citation type="submission" date="2010-08" db="EMBL/GenBank/DDBJ databases">
        <authorList>
            <consortium name="Caenorhabditis japonica Sequencing Consortium"/>
            <person name="Wilson R.K."/>
        </authorList>
    </citation>
    <scope>NUCLEOTIDE SEQUENCE [LARGE SCALE GENOMIC DNA]</scope>
    <source>
        <strain evidence="7">DF5081</strain>
    </source>
</reference>
<dbReference type="GO" id="GO:0003714">
    <property type="term" value="F:transcription corepressor activity"/>
    <property type="evidence" value="ECO:0007669"/>
    <property type="project" value="TreeGrafter"/>
</dbReference>
<dbReference type="EnsemblMetazoa" id="CJA08576.1">
    <property type="protein sequence ID" value="CJA08576.1"/>
    <property type="gene ID" value="WBGene00127779"/>
</dbReference>
<feature type="region of interest" description="Disordered" evidence="5">
    <location>
        <begin position="577"/>
        <end position="626"/>
    </location>
</feature>
<dbReference type="PANTHER" id="PTHR13213:SF2">
    <property type="entry name" value="MYB-BINDING PROTEIN 1A"/>
    <property type="match status" value="1"/>
</dbReference>
<dbReference type="Proteomes" id="UP000005237">
    <property type="component" value="Unassembled WGS sequence"/>
</dbReference>
<dbReference type="AlphaFoldDB" id="A0A8R1DQY7"/>
<evidence type="ECO:0000256" key="1">
    <source>
        <dbReference type="ARBA" id="ARBA00004123"/>
    </source>
</evidence>
<comment type="subcellular location">
    <subcellularLocation>
        <location evidence="1">Nucleus</location>
    </subcellularLocation>
</comment>
<protein>
    <recommendedName>
        <fullName evidence="8">DNA polymerase V</fullName>
    </recommendedName>
</protein>
<keyword evidence="3" id="KW-0539">Nucleus</keyword>
<evidence type="ECO:0000256" key="3">
    <source>
        <dbReference type="ARBA" id="ARBA00023242"/>
    </source>
</evidence>
<dbReference type="InterPro" id="IPR016024">
    <property type="entry name" value="ARM-type_fold"/>
</dbReference>
<evidence type="ECO:0000313" key="7">
    <source>
        <dbReference type="Proteomes" id="UP000005237"/>
    </source>
</evidence>
<dbReference type="PANTHER" id="PTHR13213">
    <property type="entry name" value="MYB-BINDING PROTEIN 1A FAMILY MEMBER"/>
    <property type="match status" value="1"/>
</dbReference>
<feature type="coiled-coil region" evidence="4">
    <location>
        <begin position="461"/>
        <end position="488"/>
    </location>
</feature>
<sequence>MRPPSDLLDIVSQLAEVDPVVRKEAVRKLAGKQQELADDEINTYLLERLVSGCASARAAVRVGYTTALGTLLTSEAGKSWNIEKILAIADKKMDLTEKSVGSGYAIGHFLVLVAFAQKKKLAENEVLKLVEHSKKIRDVSPSLAFSQISFLVNLTRKVKENVFQKAISPAIDMYLELINSQYTPENVFLALSLRKSHSALVAKHARFVKKDGSCQFSDDQYPKILATLKRCDYATLQVLLPLLIETTVESSSFDKMYLQVLEPWALSSNETKVFDRIFTIVTQFFEKGGDAKTVVVIFTKEVMNRMETATRGKGQFRLMNKKVEDFANFIKSKFSELHNEDAYVTLKDLQSRGNVDKACGVGITISLLSNLGKKQISQWMKENLSNQDEVRKIVTAFSHWDEKSRITVLSALLAQKATETSQAVVTSIIDSLFYVKTRAGEFASIQISEKNEQVLRQLVVAVQGEEVVKKAEKTIEKAKLRKKSLLILWYVTRLWSKIAASAENAASYDSDSEEILQIAKHESDEKNSLVFVDLLLAIISKEQKFHRTPVCFAFVHAIQTLKSRELCHIVETAMMSETELTGGDEDVEDEEGMPFDESEIPNRNQDESDEESDDEDEEENEDQDGNEAVDQELLDKLNAALGDAAAGDASSDDVEMDDLDDEAMDKMDERLAAAFKAMAPNAGKDKKRSAKSVEALKMKIADILLIAISSKELSDQVKVKLVVPLLKWAKLDSKTHDKVSQKALELVNIIVRMKSTEIAEKDALQLLKEVLAESQTTTNLLIIDAVARVVTFVLKISSTDGKTVSAAVRAEFQSLFENYLKNVEGKVPSNFVIQPIAELPTLFVEQLGMLVNAGFDEENRIFKRTEILGATAMIFSKNVLQDATVKPAIVKKIGKSAATYFQNAVDSDKSELKPRLFGTVLQLVLKATLALQNDEKHQTILRESLEDVIKKMSEAEVAIQLKKINPICHHILGKSIDSTFSQIKKSLEIEN</sequence>
<dbReference type="Pfam" id="PF04931">
    <property type="entry name" value="DNA_pol_phi"/>
    <property type="match status" value="1"/>
</dbReference>
<evidence type="ECO:0000313" key="6">
    <source>
        <dbReference type="EnsemblMetazoa" id="CJA08576.1"/>
    </source>
</evidence>
<reference evidence="6" key="2">
    <citation type="submission" date="2022-06" db="UniProtKB">
        <authorList>
            <consortium name="EnsemblMetazoa"/>
        </authorList>
    </citation>
    <scope>IDENTIFICATION</scope>
    <source>
        <strain evidence="6">DF5081</strain>
    </source>
</reference>
<evidence type="ECO:0000256" key="4">
    <source>
        <dbReference type="SAM" id="Coils"/>
    </source>
</evidence>
<feature type="compositionally biased region" description="Acidic residues" evidence="5">
    <location>
        <begin position="582"/>
        <end position="599"/>
    </location>
</feature>
<organism evidence="6 7">
    <name type="scientific">Caenorhabditis japonica</name>
    <dbReference type="NCBI Taxonomy" id="281687"/>
    <lineage>
        <taxon>Eukaryota</taxon>
        <taxon>Metazoa</taxon>
        <taxon>Ecdysozoa</taxon>
        <taxon>Nematoda</taxon>
        <taxon>Chromadorea</taxon>
        <taxon>Rhabditida</taxon>
        <taxon>Rhabditina</taxon>
        <taxon>Rhabditomorpha</taxon>
        <taxon>Rhabditoidea</taxon>
        <taxon>Rhabditidae</taxon>
        <taxon>Peloderinae</taxon>
        <taxon>Caenorhabditis</taxon>
    </lineage>
</organism>
<comment type="similarity">
    <text evidence="2">Belongs to the MYBBP1A family.</text>
</comment>
<accession>A0A8R1DQY7</accession>
<keyword evidence="4" id="KW-0175">Coiled coil</keyword>
<dbReference type="GO" id="GO:0003723">
    <property type="term" value="F:RNA binding"/>
    <property type="evidence" value="ECO:0007669"/>
    <property type="project" value="TreeGrafter"/>
</dbReference>